<evidence type="ECO:0000313" key="1">
    <source>
        <dbReference type="EMBL" id="PIR04422.1"/>
    </source>
</evidence>
<evidence type="ECO:0000313" key="2">
    <source>
        <dbReference type="Proteomes" id="UP000229600"/>
    </source>
</evidence>
<accession>A0A2H0N6A6</accession>
<protein>
    <submittedName>
        <fullName evidence="1">Uncharacterized protein</fullName>
    </submittedName>
</protein>
<dbReference type="Proteomes" id="UP000229600">
    <property type="component" value="Unassembled WGS sequence"/>
</dbReference>
<gene>
    <name evidence="1" type="ORF">COV59_01075</name>
</gene>
<proteinExistence type="predicted"/>
<dbReference type="AlphaFoldDB" id="A0A2H0N6A6"/>
<reference evidence="1 2" key="1">
    <citation type="submission" date="2017-09" db="EMBL/GenBank/DDBJ databases">
        <title>Depth-based differentiation of microbial function through sediment-hosted aquifers and enrichment of novel symbionts in the deep terrestrial subsurface.</title>
        <authorList>
            <person name="Probst A.J."/>
            <person name="Ladd B."/>
            <person name="Jarett J.K."/>
            <person name="Geller-Mcgrath D.E."/>
            <person name="Sieber C.M."/>
            <person name="Emerson J.B."/>
            <person name="Anantharaman K."/>
            <person name="Thomas B.C."/>
            <person name="Malmstrom R."/>
            <person name="Stieglmeier M."/>
            <person name="Klingl A."/>
            <person name="Woyke T."/>
            <person name="Ryan C.M."/>
            <person name="Banfield J.F."/>
        </authorList>
    </citation>
    <scope>NUCLEOTIDE SEQUENCE [LARGE SCALE GENOMIC DNA]</scope>
    <source>
        <strain evidence="1">CG11_big_fil_rev_8_21_14_0_20_39_34</strain>
    </source>
</reference>
<comment type="caution">
    <text evidence="1">The sequence shown here is derived from an EMBL/GenBank/DDBJ whole genome shotgun (WGS) entry which is preliminary data.</text>
</comment>
<sequence length="63" mass="7530">MPVDPQKILNQYLQYAKQLFANYKNDMDTLEKSERAYAKELLETTEKGKMLKIYKKIDNIEDK</sequence>
<name>A0A2H0N6A6_9BACT</name>
<organism evidence="1 2">
    <name type="scientific">Candidatus Magasanikbacteria bacterium CG11_big_fil_rev_8_21_14_0_20_39_34</name>
    <dbReference type="NCBI Taxonomy" id="1974653"/>
    <lineage>
        <taxon>Bacteria</taxon>
        <taxon>Candidatus Magasanikiibacteriota</taxon>
    </lineage>
</organism>
<dbReference type="EMBL" id="PCWN01000003">
    <property type="protein sequence ID" value="PIR04422.1"/>
    <property type="molecule type" value="Genomic_DNA"/>
</dbReference>